<evidence type="ECO:0000313" key="3">
    <source>
        <dbReference type="Proteomes" id="UP000024404"/>
    </source>
</evidence>
<proteinExistence type="predicted"/>
<accession>A0A8R1TNP6</accession>
<sequence length="48" mass="5415">MDVVRSLLRSVTPLADGDTSDRINYYISTIILVVLSAFISGWRLVKFL</sequence>
<evidence type="ECO:0000313" key="2">
    <source>
        <dbReference type="EnsemblMetazoa" id="OVOC1774.1"/>
    </source>
</evidence>
<reference evidence="3" key="1">
    <citation type="submission" date="2013-10" db="EMBL/GenBank/DDBJ databases">
        <title>Genome sequencing of Onchocerca volvulus.</title>
        <authorList>
            <person name="Cotton J."/>
            <person name="Tsai J."/>
            <person name="Stanley E."/>
            <person name="Tracey A."/>
            <person name="Holroyd N."/>
            <person name="Lustigman S."/>
            <person name="Berriman M."/>
        </authorList>
    </citation>
    <scope>NUCLEOTIDE SEQUENCE</scope>
</reference>
<reference evidence="2" key="2">
    <citation type="submission" date="2022-06" db="UniProtKB">
        <authorList>
            <consortium name="EnsemblMetazoa"/>
        </authorList>
    </citation>
    <scope>IDENTIFICATION</scope>
</reference>
<keyword evidence="1" id="KW-0812">Transmembrane</keyword>
<dbReference type="AlphaFoldDB" id="A0A8R1TNP6"/>
<dbReference type="EMBL" id="CMVM020000052">
    <property type="status" value="NOT_ANNOTATED_CDS"/>
    <property type="molecule type" value="Genomic_DNA"/>
</dbReference>
<keyword evidence="1" id="KW-0472">Membrane</keyword>
<organism evidence="2 3">
    <name type="scientific">Onchocerca volvulus</name>
    <dbReference type="NCBI Taxonomy" id="6282"/>
    <lineage>
        <taxon>Eukaryota</taxon>
        <taxon>Metazoa</taxon>
        <taxon>Ecdysozoa</taxon>
        <taxon>Nematoda</taxon>
        <taxon>Chromadorea</taxon>
        <taxon>Rhabditida</taxon>
        <taxon>Spirurina</taxon>
        <taxon>Spiruromorpha</taxon>
        <taxon>Filarioidea</taxon>
        <taxon>Onchocercidae</taxon>
        <taxon>Onchocerca</taxon>
    </lineage>
</organism>
<keyword evidence="1" id="KW-1133">Transmembrane helix</keyword>
<feature type="transmembrane region" description="Helical" evidence="1">
    <location>
        <begin position="23"/>
        <end position="45"/>
    </location>
</feature>
<dbReference type="Proteomes" id="UP000024404">
    <property type="component" value="Unassembled WGS sequence"/>
</dbReference>
<keyword evidence="3" id="KW-1185">Reference proteome</keyword>
<name>A0A8R1TNP6_ONCVO</name>
<protein>
    <submittedName>
        <fullName evidence="2">Uncharacterized protein</fullName>
    </submittedName>
</protein>
<evidence type="ECO:0000256" key="1">
    <source>
        <dbReference type="SAM" id="Phobius"/>
    </source>
</evidence>
<dbReference type="EnsemblMetazoa" id="OVOC1774.1">
    <property type="protein sequence ID" value="OVOC1774.1"/>
    <property type="gene ID" value="WBGene00238583"/>
</dbReference>